<keyword evidence="3" id="KW-0813">Transport</keyword>
<keyword evidence="10" id="KW-1185">Reference proteome</keyword>
<evidence type="ECO:0000313" key="10">
    <source>
        <dbReference type="Proteomes" id="UP000014923"/>
    </source>
</evidence>
<dbReference type="GO" id="GO:0005886">
    <property type="term" value="C:plasma membrane"/>
    <property type="evidence" value="ECO:0007669"/>
    <property type="project" value="UniProtKB-SubCell"/>
</dbReference>
<evidence type="ECO:0000256" key="3">
    <source>
        <dbReference type="ARBA" id="ARBA00022448"/>
    </source>
</evidence>
<dbReference type="GO" id="GO:0015385">
    <property type="term" value="F:sodium:proton antiporter activity"/>
    <property type="evidence" value="ECO:0007669"/>
    <property type="project" value="TreeGrafter"/>
</dbReference>
<keyword evidence="7 8" id="KW-0472">Membrane</keyword>
<evidence type="ECO:0000256" key="5">
    <source>
        <dbReference type="ARBA" id="ARBA00022692"/>
    </source>
</evidence>
<evidence type="ECO:0000256" key="8">
    <source>
        <dbReference type="SAM" id="Phobius"/>
    </source>
</evidence>
<comment type="similarity">
    <text evidence="2">Belongs to the CPA3 antiporters (TC 2.A.63) subunit F family.</text>
</comment>
<comment type="caution">
    <text evidence="9">The sequence shown here is derived from an EMBL/GenBank/DDBJ whole genome shotgun (WGS) entry which is preliminary data.</text>
</comment>
<dbReference type="RefSeq" id="WP_018661965.1">
    <property type="nucleotide sequence ID" value="NZ_HF952018.1"/>
</dbReference>
<dbReference type="AlphaFoldDB" id="R7RSC3"/>
<keyword evidence="4" id="KW-1003">Cell membrane</keyword>
<name>R7RSC3_9CLOT</name>
<comment type="subcellular location">
    <subcellularLocation>
        <location evidence="1">Cell membrane</location>
        <topology evidence="1">Multi-pass membrane protein</topology>
    </subcellularLocation>
</comment>
<dbReference type="Pfam" id="PF04066">
    <property type="entry name" value="MrpF_PhaF"/>
    <property type="match status" value="1"/>
</dbReference>
<feature type="transmembrane region" description="Helical" evidence="8">
    <location>
        <begin position="57"/>
        <end position="76"/>
    </location>
</feature>
<dbReference type="EMBL" id="CAVN010000095">
    <property type="protein sequence ID" value="CDF58150.1"/>
    <property type="molecule type" value="Genomic_DNA"/>
</dbReference>
<proteinExistence type="inferred from homology"/>
<protein>
    <submittedName>
        <fullName evidence="9">Multiple resistance and pH regulation protein F</fullName>
    </submittedName>
</protein>
<evidence type="ECO:0000256" key="2">
    <source>
        <dbReference type="ARBA" id="ARBA00009212"/>
    </source>
</evidence>
<dbReference type="Proteomes" id="UP000014923">
    <property type="component" value="Unassembled WGS sequence"/>
</dbReference>
<dbReference type="InterPro" id="IPR007208">
    <property type="entry name" value="MrpF/PhaF-like"/>
</dbReference>
<feature type="transmembrane region" description="Helical" evidence="8">
    <location>
        <begin position="6"/>
        <end position="23"/>
    </location>
</feature>
<evidence type="ECO:0000256" key="7">
    <source>
        <dbReference type="ARBA" id="ARBA00023136"/>
    </source>
</evidence>
<gene>
    <name evidence="9" type="ORF">TCEL_00196</name>
</gene>
<evidence type="ECO:0000313" key="9">
    <source>
        <dbReference type="EMBL" id="CDF58150.1"/>
    </source>
</evidence>
<sequence>MNSLIFVSIFYIILSIILLYRVLKGPNVVDRVVAADSIDLLTVVALVLFSVYSKRGIYLDIALTLAILGFIGTLLISKYLEGKL</sequence>
<dbReference type="PANTHER" id="PTHR34702">
    <property type="entry name" value="NA(+)/H(+) ANTIPORTER SUBUNIT F1"/>
    <property type="match status" value="1"/>
</dbReference>
<dbReference type="HOGENOM" id="CLU_125825_2_2_9"/>
<dbReference type="eggNOG" id="COG2212">
    <property type="taxonomic scope" value="Bacteria"/>
</dbReference>
<feature type="transmembrane region" description="Helical" evidence="8">
    <location>
        <begin position="32"/>
        <end position="51"/>
    </location>
</feature>
<evidence type="ECO:0000256" key="4">
    <source>
        <dbReference type="ARBA" id="ARBA00022475"/>
    </source>
</evidence>
<evidence type="ECO:0000256" key="6">
    <source>
        <dbReference type="ARBA" id="ARBA00022989"/>
    </source>
</evidence>
<keyword evidence="5 8" id="KW-0812">Transmembrane</keyword>
<evidence type="ECO:0000256" key="1">
    <source>
        <dbReference type="ARBA" id="ARBA00004651"/>
    </source>
</evidence>
<reference evidence="9" key="1">
    <citation type="submission" date="2013-03" db="EMBL/GenBank/DDBJ databases">
        <title>Draft genome sequence of the hydrogen-ethanol-producing anaerobic alkalithermophilic Caloramator celere.</title>
        <authorList>
            <person name="Ciranna A."/>
            <person name="Larjo A."/>
            <person name="Kivisto A."/>
            <person name="Santala V."/>
            <person name="Roos C."/>
            <person name="Karp M."/>
        </authorList>
    </citation>
    <scope>NUCLEOTIDE SEQUENCE [LARGE SCALE GENOMIC DNA]</scope>
    <source>
        <strain evidence="9">DSM 8682</strain>
    </source>
</reference>
<keyword evidence="6 8" id="KW-1133">Transmembrane helix</keyword>
<organism evidence="9 10">
    <name type="scientific">Thermobrachium celere DSM 8682</name>
    <dbReference type="NCBI Taxonomy" id="941824"/>
    <lineage>
        <taxon>Bacteria</taxon>
        <taxon>Bacillati</taxon>
        <taxon>Bacillota</taxon>
        <taxon>Clostridia</taxon>
        <taxon>Eubacteriales</taxon>
        <taxon>Clostridiaceae</taxon>
        <taxon>Thermobrachium</taxon>
    </lineage>
</organism>
<dbReference type="OrthoDB" id="9799958at2"/>
<dbReference type="PANTHER" id="PTHR34702:SF1">
    <property type="entry name" value="NA(+)_H(+) ANTIPORTER SUBUNIT F"/>
    <property type="match status" value="1"/>
</dbReference>
<accession>R7RSC3</accession>